<proteinExistence type="predicted"/>
<accession>A0AA95FJT1</accession>
<name>A0AA95FJT1_9CAUD</name>
<reference evidence="1" key="1">
    <citation type="submission" date="2024-06" db="EMBL/GenBank/DDBJ databases">
        <authorList>
            <person name="Valenzuela N."/>
            <person name="Pablo J."/>
            <person name="Strother B."/>
            <person name="Cravalho Y."/>
            <person name="Barto Z."/>
            <person name="Kane C."/>
            <person name="Chong R.A."/>
            <person name="Kawasaki K."/>
            <person name="Cruz S."/>
            <person name="Porter M.L."/>
            <person name="Pearce R."/>
            <person name="Hohenstein G."/>
            <person name="Li K."/>
            <person name="Kaniho J."/>
            <person name="Sadones M."/>
            <person name="Hamlin F."/>
            <person name="Daniels M."/>
            <person name="McKee K."/>
            <person name="Furlong K.P."/>
            <person name="Rudner A.D."/>
            <person name="Beyer A.R."/>
            <person name="Edgington N.P."/>
            <person name="Freise A.C."/>
            <person name="Garcia Costas A.M."/>
            <person name="Gibb B.P."/>
            <person name="Klyczek K.K."/>
            <person name="Swerdlow S.J."/>
            <person name="Garlena R.A."/>
            <person name="Russell D.A."/>
            <person name="Jacobs-Sera D."/>
            <person name="Hatfull G.F."/>
        </authorList>
    </citation>
    <scope>NUCLEOTIDE SEQUENCE</scope>
</reference>
<organism evidence="1 2">
    <name type="scientific">Arthrobacter phage KeAlii</name>
    <dbReference type="NCBI Taxonomy" id="2885973"/>
    <lineage>
        <taxon>Viruses</taxon>
        <taxon>Duplodnaviria</taxon>
        <taxon>Heunggongvirae</taxon>
        <taxon>Uroviricota</taxon>
        <taxon>Caudoviricetes</taxon>
        <taxon>Casidaviridae</taxon>
        <taxon>Manhattanvirus</taxon>
        <taxon>Manhattanvirus kealii</taxon>
    </lineage>
</organism>
<evidence type="ECO:0000313" key="2">
    <source>
        <dbReference type="Proteomes" id="UP000827862"/>
    </source>
</evidence>
<protein>
    <submittedName>
        <fullName evidence="1">Uncharacterized protein</fullName>
    </submittedName>
</protein>
<dbReference type="EMBL" id="OK040777">
    <property type="protein sequence ID" value="WEM34621.1"/>
    <property type="molecule type" value="Genomic_DNA"/>
</dbReference>
<gene>
    <name evidence="1" type="primary">68</name>
    <name evidence="1" type="ORF">SEA_KEALII_68</name>
</gene>
<evidence type="ECO:0000313" key="1">
    <source>
        <dbReference type="EMBL" id="WEM34621.1"/>
    </source>
</evidence>
<keyword evidence="2" id="KW-1185">Reference proteome</keyword>
<sequence length="66" mass="7059">MGVEPPASGHIDLIRRPSDEEGTYVLLPILAGSGCMAVFADGSYTRWVPEGARQECCCAGRCRSQS</sequence>
<dbReference type="Proteomes" id="UP000827862">
    <property type="component" value="Segment"/>
</dbReference>